<keyword evidence="1" id="KW-0812">Transmembrane</keyword>
<feature type="transmembrane region" description="Helical" evidence="1">
    <location>
        <begin position="80"/>
        <end position="105"/>
    </location>
</feature>
<dbReference type="AlphaFoldDB" id="A0A840VAB1"/>
<reference evidence="2 3" key="1">
    <citation type="submission" date="2020-08" db="EMBL/GenBank/DDBJ databases">
        <title>Genomic Encyclopedia of Type Strains, Phase IV (KMG-IV): sequencing the most valuable type-strain genomes for metagenomic binning, comparative biology and taxonomic classification.</title>
        <authorList>
            <person name="Goeker M."/>
        </authorList>
    </citation>
    <scope>NUCLEOTIDE SEQUENCE [LARGE SCALE GENOMIC DNA]</scope>
    <source>
        <strain evidence="2 3">YC6886</strain>
    </source>
</reference>
<dbReference type="EMBL" id="JACHFD010000074">
    <property type="protein sequence ID" value="MBB5354026.1"/>
    <property type="molecule type" value="Genomic_DNA"/>
</dbReference>
<evidence type="ECO:0000313" key="2">
    <source>
        <dbReference type="EMBL" id="MBB5354026.1"/>
    </source>
</evidence>
<dbReference type="RefSeq" id="WP_184022574.1">
    <property type="nucleotide sequence ID" value="NZ_JACHFD010000074.1"/>
</dbReference>
<evidence type="ECO:0000313" key="3">
    <source>
        <dbReference type="Proteomes" id="UP000557717"/>
    </source>
</evidence>
<feature type="transmembrane region" description="Helical" evidence="1">
    <location>
        <begin position="18"/>
        <end position="36"/>
    </location>
</feature>
<organism evidence="2 3">
    <name type="scientific">Haloferula luteola</name>
    <dbReference type="NCBI Taxonomy" id="595692"/>
    <lineage>
        <taxon>Bacteria</taxon>
        <taxon>Pseudomonadati</taxon>
        <taxon>Verrucomicrobiota</taxon>
        <taxon>Verrucomicrobiia</taxon>
        <taxon>Verrucomicrobiales</taxon>
        <taxon>Verrucomicrobiaceae</taxon>
        <taxon>Haloferula</taxon>
    </lineage>
</organism>
<protein>
    <submittedName>
        <fullName evidence="2">Uncharacterized protein</fullName>
    </submittedName>
</protein>
<feature type="transmembrane region" description="Helical" evidence="1">
    <location>
        <begin position="48"/>
        <end position="68"/>
    </location>
</feature>
<sequence>MDKHGAVPEYRRAGSFRYAWPAPLGLTLILTGYGVAEFLGHRAFLKTHAVIEFGIVVSLLASVVYAIRLAGKGRVLAPRWVFLLNLCFGPLIFGFLIVSGLTSILTGNY</sequence>
<dbReference type="Proteomes" id="UP000557717">
    <property type="component" value="Unassembled WGS sequence"/>
</dbReference>
<gene>
    <name evidence="2" type="ORF">HNR46_004298</name>
</gene>
<keyword evidence="1" id="KW-1133">Transmembrane helix</keyword>
<comment type="caution">
    <text evidence="2">The sequence shown here is derived from an EMBL/GenBank/DDBJ whole genome shotgun (WGS) entry which is preliminary data.</text>
</comment>
<evidence type="ECO:0000256" key="1">
    <source>
        <dbReference type="SAM" id="Phobius"/>
    </source>
</evidence>
<keyword evidence="1" id="KW-0472">Membrane</keyword>
<name>A0A840VAB1_9BACT</name>
<keyword evidence="3" id="KW-1185">Reference proteome</keyword>
<proteinExistence type="predicted"/>
<accession>A0A840VAB1</accession>